<accession>A0A097IFQ9</accession>
<keyword evidence="3" id="KW-1185">Reference proteome</keyword>
<sequence length="315" mass="32869">MSSSAEHPQLNRTAIYLSLGLAILLILGALIGARIVSDRANNQSVALSPVPAPLAESTECSTLIDALPDELLGHDRAPIADPVPAGTAAWQSGPAERITLRCGVELPYQFTEVASTTEDAGVQWLRVDDMTPGSDLSTWYAVDREPVVAVTASLTESENPVAELGAPVSALPQKQHEPFPAPLSELEKAAQDPCPALLDALPGTLAGDWSLESADGDTAVWVKEGSEPVVLRCGVAPPPNYVAGERLTQIDDIPWFEDTQLVNGSTASTWYALGRETDIAVSVPQAISAQVLPELGGTISGATGVQSAPLAPSGQ</sequence>
<dbReference type="eggNOG" id="ENOG50336I4">
    <property type="taxonomic scope" value="Bacteria"/>
</dbReference>
<proteinExistence type="predicted"/>
<dbReference type="Proteomes" id="UP000029914">
    <property type="component" value="Chromosome"/>
</dbReference>
<dbReference type="STRING" id="558173.CDOO_06660"/>
<dbReference type="KEGG" id="cdo:CDOO_06660"/>
<gene>
    <name evidence="2" type="ORF">CDOO_06660</name>
</gene>
<keyword evidence="1" id="KW-0812">Transmembrane</keyword>
<evidence type="ECO:0000256" key="1">
    <source>
        <dbReference type="SAM" id="Phobius"/>
    </source>
</evidence>
<dbReference type="Pfam" id="PF12028">
    <property type="entry name" value="DUF3515"/>
    <property type="match status" value="2"/>
</dbReference>
<protein>
    <recommendedName>
        <fullName evidence="4">DUF3515 domain-containing protein</fullName>
    </recommendedName>
</protein>
<evidence type="ECO:0008006" key="4">
    <source>
        <dbReference type="Google" id="ProtNLM"/>
    </source>
</evidence>
<dbReference type="OrthoDB" id="4422435at2"/>
<dbReference type="AlphaFoldDB" id="A0A097IFQ9"/>
<dbReference type="HOGENOM" id="CLU_862540_0_0_11"/>
<reference evidence="2 3" key="1">
    <citation type="submission" date="2013-09" db="EMBL/GenBank/DDBJ databases">
        <title>Complete genome sequence of Corynebacterium doosanense CAU 212(T) (=DSM 45436(T)), isolated from activated sludge.</title>
        <authorList>
            <person name="Schaffert L."/>
            <person name="Albersmeier A."/>
            <person name="Kalinowski J."/>
            <person name="Ruckert C."/>
        </authorList>
    </citation>
    <scope>NUCLEOTIDE SEQUENCE [LARGE SCALE GENOMIC DNA]</scope>
    <source>
        <strain evidence="2 3">CAU 212</strain>
    </source>
</reference>
<organism evidence="2 3">
    <name type="scientific">Corynebacterium doosanense CAU 212 = DSM 45436</name>
    <dbReference type="NCBI Taxonomy" id="558173"/>
    <lineage>
        <taxon>Bacteria</taxon>
        <taxon>Bacillati</taxon>
        <taxon>Actinomycetota</taxon>
        <taxon>Actinomycetes</taxon>
        <taxon>Mycobacteriales</taxon>
        <taxon>Corynebacteriaceae</taxon>
        <taxon>Corynebacterium</taxon>
    </lineage>
</organism>
<keyword evidence="1" id="KW-0472">Membrane</keyword>
<keyword evidence="1" id="KW-1133">Transmembrane helix</keyword>
<dbReference type="EMBL" id="CP006764">
    <property type="protein sequence ID" value="AIT60968.1"/>
    <property type="molecule type" value="Genomic_DNA"/>
</dbReference>
<feature type="transmembrane region" description="Helical" evidence="1">
    <location>
        <begin position="15"/>
        <end position="36"/>
    </location>
</feature>
<evidence type="ECO:0000313" key="2">
    <source>
        <dbReference type="EMBL" id="AIT60968.1"/>
    </source>
</evidence>
<dbReference type="RefSeq" id="WP_051064087.1">
    <property type="nucleotide sequence ID" value="NZ_CP006764.1"/>
</dbReference>
<evidence type="ECO:0000313" key="3">
    <source>
        <dbReference type="Proteomes" id="UP000029914"/>
    </source>
</evidence>
<dbReference type="InterPro" id="IPR021903">
    <property type="entry name" value="DUF3515"/>
</dbReference>
<name>A0A097IFQ9_9CORY</name>